<reference evidence="3" key="1">
    <citation type="submission" date="2021-08" db="EMBL/GenBank/DDBJ databases">
        <title>WGS assembly of Ceratopteris richardii.</title>
        <authorList>
            <person name="Marchant D.B."/>
            <person name="Chen G."/>
            <person name="Jenkins J."/>
            <person name="Shu S."/>
            <person name="Leebens-Mack J."/>
            <person name="Grimwood J."/>
            <person name="Schmutz J."/>
            <person name="Soltis P."/>
            <person name="Soltis D."/>
            <person name="Chen Z.-H."/>
        </authorList>
    </citation>
    <scope>NUCLEOTIDE SEQUENCE</scope>
    <source>
        <strain evidence="3">Whitten #5841</strain>
        <tissue evidence="3">Leaf</tissue>
    </source>
</reference>
<accession>A0A8T2RA75</accession>
<dbReference type="AlphaFoldDB" id="A0A8T2RA75"/>
<organism evidence="3 4">
    <name type="scientific">Ceratopteris richardii</name>
    <name type="common">Triangle waterfern</name>
    <dbReference type="NCBI Taxonomy" id="49495"/>
    <lineage>
        <taxon>Eukaryota</taxon>
        <taxon>Viridiplantae</taxon>
        <taxon>Streptophyta</taxon>
        <taxon>Embryophyta</taxon>
        <taxon>Tracheophyta</taxon>
        <taxon>Polypodiopsida</taxon>
        <taxon>Polypodiidae</taxon>
        <taxon>Polypodiales</taxon>
        <taxon>Pteridineae</taxon>
        <taxon>Pteridaceae</taxon>
        <taxon>Parkerioideae</taxon>
        <taxon>Ceratopteris</taxon>
    </lineage>
</organism>
<dbReference type="PANTHER" id="PTHR12770:SF5">
    <property type="entry name" value="PROTEIN ROOT UVB SENSITIVE 2, CHLOROPLASTIC"/>
    <property type="match status" value="1"/>
</dbReference>
<proteinExistence type="inferred from homology"/>
<dbReference type="EMBL" id="CM035433">
    <property type="protein sequence ID" value="KAH7293299.1"/>
    <property type="molecule type" value="Genomic_DNA"/>
</dbReference>
<dbReference type="OMA" id="YLNYQFF"/>
<dbReference type="PANTHER" id="PTHR12770">
    <property type="entry name" value="RUS1 FAMILY PROTEIN C16ORF58"/>
    <property type="match status" value="1"/>
</dbReference>
<comment type="similarity">
    <text evidence="1">Belongs to the RUS1 family.</text>
</comment>
<dbReference type="OrthoDB" id="364779at2759"/>
<dbReference type="GO" id="GO:0009941">
    <property type="term" value="C:chloroplast envelope"/>
    <property type="evidence" value="ECO:0007669"/>
    <property type="project" value="TreeGrafter"/>
</dbReference>
<dbReference type="InterPro" id="IPR054549">
    <property type="entry name" value="UVB_sens_RUS_dom"/>
</dbReference>
<gene>
    <name evidence="3" type="ORF">KP509_28G019600</name>
</gene>
<keyword evidence="4" id="KW-1185">Reference proteome</keyword>
<evidence type="ECO:0000313" key="3">
    <source>
        <dbReference type="EMBL" id="KAH7293299.1"/>
    </source>
</evidence>
<dbReference type="Proteomes" id="UP000825935">
    <property type="component" value="Chromosome 28"/>
</dbReference>
<evidence type="ECO:0000259" key="2">
    <source>
        <dbReference type="Pfam" id="PF04884"/>
    </source>
</evidence>
<evidence type="ECO:0000313" key="4">
    <source>
        <dbReference type="Proteomes" id="UP000825935"/>
    </source>
</evidence>
<dbReference type="InterPro" id="IPR006968">
    <property type="entry name" value="RUS_fam"/>
</dbReference>
<dbReference type="GO" id="GO:0009926">
    <property type="term" value="P:auxin polar transport"/>
    <property type="evidence" value="ECO:0007669"/>
    <property type="project" value="TreeGrafter"/>
</dbReference>
<sequence>MAAQAQAIIWLEQKGSSRREYFFDGRAFDTLCTRSLKDERTFASRIGQSFLDNFFPVGYPHSVAEGYLTYSQFRVFQHFSSAILSVFSTQSLLYAAGLRPTPVQATVASWVLKDGMQHLGKIACSMWGARMDAEPKRWRLFADVIYDLGTALEIVSPLCPHLFLEVAGVANLAKGMATVAARATRLPIYSGFAKEGNLSDLYAKGEAISTLFNVLGLGVGIRLASTVCSTVQGKFVAVPLLSAVHLFSISQEMRAVPLNTLNSQRTAIIVAEFIKTGKVLRPADVRYKERLALPVSLNVDAGSVVPSVSIRHACGKPSVLKGLQGRFQGERFLLSLQDNQTNLVIHHTATGEDVVRGWLLAAYTAKIAGSKHNQYEHGFGVLKLEALEEAYGHLKADFPVLISGLKERGWHTDLFLEGSGVRAIW</sequence>
<dbReference type="GO" id="GO:0010224">
    <property type="term" value="P:response to UV-B"/>
    <property type="evidence" value="ECO:0007669"/>
    <property type="project" value="TreeGrafter"/>
</dbReference>
<feature type="domain" description="Protein root UVB sensitive/RUS" evidence="2">
    <location>
        <begin position="44"/>
        <end position="276"/>
    </location>
</feature>
<protein>
    <recommendedName>
        <fullName evidence="2">Protein root UVB sensitive/RUS domain-containing protein</fullName>
    </recommendedName>
</protein>
<dbReference type="Pfam" id="PF04884">
    <property type="entry name" value="UVB_sens_prot"/>
    <property type="match status" value="1"/>
</dbReference>
<name>A0A8T2RA75_CERRI</name>
<comment type="caution">
    <text evidence="3">The sequence shown here is derived from an EMBL/GenBank/DDBJ whole genome shotgun (WGS) entry which is preliminary data.</text>
</comment>
<evidence type="ECO:0000256" key="1">
    <source>
        <dbReference type="ARBA" id="ARBA00007558"/>
    </source>
</evidence>